<dbReference type="Gene3D" id="3.30.50.10">
    <property type="entry name" value="Erythroid Transcription Factor GATA-1, subunit A"/>
    <property type="match status" value="1"/>
</dbReference>
<evidence type="ECO:0000256" key="1">
    <source>
        <dbReference type="ARBA" id="ARBA00022723"/>
    </source>
</evidence>
<feature type="domain" description="Nuclear receptor" evidence="10">
    <location>
        <begin position="81"/>
        <end position="145"/>
    </location>
</feature>
<keyword evidence="8" id="KW-0539">Nucleus</keyword>
<dbReference type="GO" id="GO:0030154">
    <property type="term" value="P:cell differentiation"/>
    <property type="evidence" value="ECO:0007669"/>
    <property type="project" value="TreeGrafter"/>
</dbReference>
<dbReference type="GO" id="GO:0000122">
    <property type="term" value="P:negative regulation of transcription by RNA polymerase II"/>
    <property type="evidence" value="ECO:0007669"/>
    <property type="project" value="TreeGrafter"/>
</dbReference>
<gene>
    <name evidence="11" type="ORF">EDS130_LOCUS27405</name>
</gene>
<dbReference type="GO" id="GO:0000978">
    <property type="term" value="F:RNA polymerase II cis-regulatory region sequence-specific DNA binding"/>
    <property type="evidence" value="ECO:0007669"/>
    <property type="project" value="TreeGrafter"/>
</dbReference>
<dbReference type="Pfam" id="PF00105">
    <property type="entry name" value="zf-C4"/>
    <property type="match status" value="1"/>
</dbReference>
<evidence type="ECO:0000256" key="5">
    <source>
        <dbReference type="ARBA" id="ARBA00023125"/>
    </source>
</evidence>
<keyword evidence="1" id="KW-0479">Metal-binding</keyword>
<proteinExistence type="predicted"/>
<accession>A0A814Z9A4</accession>
<keyword evidence="9" id="KW-0812">Transmembrane</keyword>
<evidence type="ECO:0000256" key="2">
    <source>
        <dbReference type="ARBA" id="ARBA00022771"/>
    </source>
</evidence>
<dbReference type="InterPro" id="IPR013088">
    <property type="entry name" value="Znf_NHR/GATA"/>
</dbReference>
<keyword evidence="4" id="KW-0805">Transcription regulation</keyword>
<evidence type="ECO:0000313" key="12">
    <source>
        <dbReference type="Proteomes" id="UP000663852"/>
    </source>
</evidence>
<organism evidence="11 12">
    <name type="scientific">Adineta ricciae</name>
    <name type="common">Rotifer</name>
    <dbReference type="NCBI Taxonomy" id="249248"/>
    <lineage>
        <taxon>Eukaryota</taxon>
        <taxon>Metazoa</taxon>
        <taxon>Spiralia</taxon>
        <taxon>Gnathifera</taxon>
        <taxon>Rotifera</taxon>
        <taxon>Eurotatoria</taxon>
        <taxon>Bdelloidea</taxon>
        <taxon>Adinetida</taxon>
        <taxon>Adinetidae</taxon>
        <taxon>Adineta</taxon>
    </lineage>
</organism>
<name>A0A814Z9A4_ADIRI</name>
<evidence type="ECO:0000256" key="8">
    <source>
        <dbReference type="ARBA" id="ARBA00023242"/>
    </source>
</evidence>
<dbReference type="GO" id="GO:0004879">
    <property type="term" value="F:nuclear receptor activity"/>
    <property type="evidence" value="ECO:0007669"/>
    <property type="project" value="TreeGrafter"/>
</dbReference>
<evidence type="ECO:0000259" key="10">
    <source>
        <dbReference type="PROSITE" id="PS51030"/>
    </source>
</evidence>
<feature type="transmembrane region" description="Helical" evidence="9">
    <location>
        <begin position="286"/>
        <end position="317"/>
    </location>
</feature>
<dbReference type="PROSITE" id="PS00031">
    <property type="entry name" value="NUCLEAR_REC_DBD_1"/>
    <property type="match status" value="1"/>
</dbReference>
<dbReference type="AlphaFoldDB" id="A0A814Z9A4"/>
<feature type="transmembrane region" description="Helical" evidence="9">
    <location>
        <begin position="178"/>
        <end position="202"/>
    </location>
</feature>
<keyword evidence="2" id="KW-0863">Zinc-finger</keyword>
<feature type="transmembrane region" description="Helical" evidence="9">
    <location>
        <begin position="240"/>
        <end position="266"/>
    </location>
</feature>
<evidence type="ECO:0000256" key="6">
    <source>
        <dbReference type="ARBA" id="ARBA00023163"/>
    </source>
</evidence>
<dbReference type="PRINTS" id="PR00047">
    <property type="entry name" value="STROIDFINGER"/>
</dbReference>
<keyword evidence="6" id="KW-0804">Transcription</keyword>
<feature type="transmembrane region" description="Helical" evidence="9">
    <location>
        <begin position="214"/>
        <end position="233"/>
    </location>
</feature>
<evidence type="ECO:0000256" key="9">
    <source>
        <dbReference type="SAM" id="Phobius"/>
    </source>
</evidence>
<keyword evidence="5" id="KW-0238">DNA-binding</keyword>
<protein>
    <recommendedName>
        <fullName evidence="10">Nuclear receptor domain-containing protein</fullName>
    </recommendedName>
</protein>
<keyword evidence="9" id="KW-1133">Transmembrane helix</keyword>
<evidence type="ECO:0000256" key="4">
    <source>
        <dbReference type="ARBA" id="ARBA00023015"/>
    </source>
</evidence>
<dbReference type="PANTHER" id="PTHR24082:SF507">
    <property type="entry name" value="BILE ACID RECEPTOR-RELATED"/>
    <property type="match status" value="1"/>
</dbReference>
<reference evidence="11" key="1">
    <citation type="submission" date="2021-02" db="EMBL/GenBank/DDBJ databases">
        <authorList>
            <person name="Nowell W R."/>
        </authorList>
    </citation>
    <scope>NUCLEOTIDE SEQUENCE</scope>
</reference>
<dbReference type="Proteomes" id="UP000663852">
    <property type="component" value="Unassembled WGS sequence"/>
</dbReference>
<dbReference type="SUPFAM" id="SSF57716">
    <property type="entry name" value="Glucocorticoid receptor-like (DNA-binding domain)"/>
    <property type="match status" value="1"/>
</dbReference>
<dbReference type="GO" id="GO:0045944">
    <property type="term" value="P:positive regulation of transcription by RNA polymerase II"/>
    <property type="evidence" value="ECO:0007669"/>
    <property type="project" value="TreeGrafter"/>
</dbReference>
<dbReference type="SMART" id="SM00399">
    <property type="entry name" value="ZnF_C4"/>
    <property type="match status" value="1"/>
</dbReference>
<dbReference type="InterPro" id="IPR050234">
    <property type="entry name" value="Nuclear_hormone_rcpt_NR1"/>
</dbReference>
<evidence type="ECO:0000313" key="11">
    <source>
        <dbReference type="EMBL" id="CAF1239915.1"/>
    </source>
</evidence>
<dbReference type="PANTHER" id="PTHR24082">
    <property type="entry name" value="NUCLEAR HORMONE RECEPTOR"/>
    <property type="match status" value="1"/>
</dbReference>
<keyword evidence="9" id="KW-0472">Membrane</keyword>
<dbReference type="PROSITE" id="PS51030">
    <property type="entry name" value="NUCLEAR_REC_DBD_2"/>
    <property type="match status" value="1"/>
</dbReference>
<keyword evidence="3" id="KW-0862">Zinc</keyword>
<evidence type="ECO:0000256" key="7">
    <source>
        <dbReference type="ARBA" id="ARBA00023170"/>
    </source>
</evidence>
<dbReference type="GO" id="GO:0008270">
    <property type="term" value="F:zinc ion binding"/>
    <property type="evidence" value="ECO:0007669"/>
    <property type="project" value="UniProtKB-KW"/>
</dbReference>
<comment type="caution">
    <text evidence="11">The sequence shown here is derived from an EMBL/GenBank/DDBJ whole genome shotgun (WGS) entry which is preliminary data.</text>
</comment>
<keyword evidence="7" id="KW-0675">Receptor</keyword>
<dbReference type="InterPro" id="IPR001628">
    <property type="entry name" value="Znf_hrmn_rcpt"/>
</dbReference>
<sequence length="370" mass="41819">MNHESRMLIITSNQDLINELSSKKTPDTRVIHLNNNNNFLDFTFAQLTELNSKNDQMYKRVLDSPQTSRSKIAKICKKSPDLVCVICGDHAIGFNYDLLTCASCKAFFRRNAQYQPNKLRCLTGENHCSVNFKSARRCQRCRLEKSHHIVKIVYYNTCVFSSSSDYQKLSSNKSLGQLIFFLGLSLIAITGVDLSSMSYTIVTSEQSIWPSSGRGIWIGLFVMAVGAFTIIAVREQTHGAFYVLLPYAIVAMIFCLFGLLTSISVLDRYLKDPELSQKENRNKKQGIQFALAGLFIGLFGLTFLFLSCLSCMICWTIPNLCTKYQGKDPEPISQIRSSSPMIYPLTPLGTPRQRLIPNSPRFSSPRQYQV</sequence>
<dbReference type="EMBL" id="CAJNOJ010000172">
    <property type="protein sequence ID" value="CAF1239915.1"/>
    <property type="molecule type" value="Genomic_DNA"/>
</dbReference>
<evidence type="ECO:0000256" key="3">
    <source>
        <dbReference type="ARBA" id="ARBA00022833"/>
    </source>
</evidence>